<protein>
    <submittedName>
        <fullName evidence="2">Uncharacterized protein</fullName>
    </submittedName>
</protein>
<evidence type="ECO:0000313" key="2">
    <source>
        <dbReference type="EMBL" id="TKC38268.1"/>
    </source>
</evidence>
<dbReference type="InterPro" id="IPR013783">
    <property type="entry name" value="Ig-like_fold"/>
</dbReference>
<dbReference type="PANTHER" id="PTHR45912:SF3">
    <property type="entry name" value="CILIA- AND FLAGELLA-ASSOCIATED PROTEIN 47"/>
    <property type="match status" value="1"/>
</dbReference>
<accession>A0A4U1EPC5</accession>
<name>A0A4U1EPC5_MONMO</name>
<feature type="region of interest" description="Disordered" evidence="1">
    <location>
        <begin position="552"/>
        <end position="577"/>
    </location>
</feature>
<dbReference type="Gene3D" id="2.60.40.10">
    <property type="entry name" value="Immunoglobulins"/>
    <property type="match status" value="2"/>
</dbReference>
<evidence type="ECO:0000313" key="3">
    <source>
        <dbReference type="Proteomes" id="UP000308365"/>
    </source>
</evidence>
<dbReference type="AlphaFoldDB" id="A0A4U1EPC5"/>
<gene>
    <name evidence="2" type="ORF">EI555_002957</name>
</gene>
<feature type="non-terminal residue" evidence="2">
    <location>
        <position position="1"/>
    </location>
</feature>
<dbReference type="GO" id="GO:0007288">
    <property type="term" value="P:sperm axoneme assembly"/>
    <property type="evidence" value="ECO:0007669"/>
    <property type="project" value="TreeGrafter"/>
</dbReference>
<dbReference type="Proteomes" id="UP000308365">
    <property type="component" value="Unassembled WGS sequence"/>
</dbReference>
<dbReference type="EMBL" id="RWIC01001023">
    <property type="protein sequence ID" value="TKC38268.1"/>
    <property type="molecule type" value="Genomic_DNA"/>
</dbReference>
<dbReference type="PANTHER" id="PTHR45912">
    <property type="entry name" value="CILIA- AND FLAGELLA-ASSOCIATED PROTEIN 47"/>
    <property type="match status" value="1"/>
</dbReference>
<comment type="caution">
    <text evidence="2">The sequence shown here is derived from an EMBL/GenBank/DDBJ whole genome shotgun (WGS) entry which is preliminary data.</text>
</comment>
<reference evidence="3" key="1">
    <citation type="journal article" date="2019" name="IScience">
        <title>Narwhal Genome Reveals Long-Term Low Genetic Diversity despite Current Large Abundance Size.</title>
        <authorList>
            <person name="Westbury M.V."/>
            <person name="Petersen B."/>
            <person name="Garde E."/>
            <person name="Heide-Jorgensen M.P."/>
            <person name="Lorenzen E.D."/>
        </authorList>
    </citation>
    <scope>NUCLEOTIDE SEQUENCE [LARGE SCALE GENOMIC DNA]</scope>
</reference>
<sequence>RLQLRLRLPTRQLGRRQSRLGWRLAISVWRLPSDGVHANPRSNLQRFAGYLEHGYGVREELTHGLGLGDAKEGYVAAVKFLDAMAGRVYLLPITVHNLGRYSQKIRFQEPVKPQEDGQTCYVDFQHPKTYTTAMVEYHPDKNEDTFDQLLISIGNKTIEIPLIGLILSCQLEIESEVNFGTLVANSKVYCKEINIINHGRVPGMFKTEYQGQLPIVTFPTSGIVQPKSSVVIKVDFCAGWPIIVNEVAKVSLRDRPDIFLNIKAHVVEQIIELLNMSNDKKLESISFGPVFFGMSKIEHALLYNNSPEPINWVAIMQDDSVGEELGTNIQQRTDVALNNLTYLRKIKNIDITTFISYVPNEGRLQPYQKILITFCFSPKLIINGQKDDPSHRQDYALFLRFESVGSKDGFLRDDNNKTIKSDRFQKVELALTGSGLPVLLQFDPGRVLNFAPCFMGGRSEIQCIMQNRSKSLPVMYRFKKTAHFKVDPQKGKIDEGCMQRPQLAQQGRVRPPPPKAARQAGSRWAAYRGWSRTPEAWARWLRLRLRGLWMRPSSGHEPRARREPGPDAARADRRLGQEQPVMARRMNFYAASFPPALR</sequence>
<organism evidence="2 3">
    <name type="scientific">Monodon monoceros</name>
    <name type="common">Narwhal</name>
    <name type="synonym">Ceratodon monodon</name>
    <dbReference type="NCBI Taxonomy" id="40151"/>
    <lineage>
        <taxon>Eukaryota</taxon>
        <taxon>Metazoa</taxon>
        <taxon>Chordata</taxon>
        <taxon>Craniata</taxon>
        <taxon>Vertebrata</taxon>
        <taxon>Euteleostomi</taxon>
        <taxon>Mammalia</taxon>
        <taxon>Eutheria</taxon>
        <taxon>Laurasiatheria</taxon>
        <taxon>Artiodactyla</taxon>
        <taxon>Whippomorpha</taxon>
        <taxon>Cetacea</taxon>
        <taxon>Odontoceti</taxon>
        <taxon>Monodontidae</taxon>
        <taxon>Monodon</taxon>
    </lineage>
</organism>
<feature type="compositionally biased region" description="Basic and acidic residues" evidence="1">
    <location>
        <begin position="554"/>
        <end position="576"/>
    </location>
</feature>
<evidence type="ECO:0000256" key="1">
    <source>
        <dbReference type="SAM" id="MobiDB-lite"/>
    </source>
</evidence>
<dbReference type="GO" id="GO:0005929">
    <property type="term" value="C:cilium"/>
    <property type="evidence" value="ECO:0007669"/>
    <property type="project" value="TreeGrafter"/>
</dbReference>
<proteinExistence type="predicted"/>
<feature type="non-terminal residue" evidence="2">
    <location>
        <position position="598"/>
    </location>
</feature>